<protein>
    <submittedName>
        <fullName evidence="15">Very-long-chain 3-oxoacyl-CoA reductase-A</fullName>
    </submittedName>
</protein>
<gene>
    <name evidence="15" type="ORF">D4764_13G0000930</name>
</gene>
<feature type="transmembrane region" description="Helical" evidence="13">
    <location>
        <begin position="16"/>
        <end position="34"/>
    </location>
</feature>
<evidence type="ECO:0000256" key="3">
    <source>
        <dbReference type="ARBA" id="ARBA00022516"/>
    </source>
</evidence>
<evidence type="ECO:0000259" key="14">
    <source>
        <dbReference type="PROSITE" id="PS51471"/>
    </source>
</evidence>
<dbReference type="EMBL" id="RHFK02000005">
    <property type="protein sequence ID" value="TWW75431.1"/>
    <property type="molecule type" value="Genomic_DNA"/>
</dbReference>
<evidence type="ECO:0000256" key="12">
    <source>
        <dbReference type="SAM" id="MobiDB-lite"/>
    </source>
</evidence>
<dbReference type="Proteomes" id="UP000324091">
    <property type="component" value="Chromosome 13"/>
</dbReference>
<sequence length="742" mass="82922">MKWMNVEETLRGAEEPLFWVGAFTVASLALWLVYRLLSGFRIWVLGNGKLLSPKLGKWAVVTGATDGIGKSYAEEVVIVSLSVHPQLARRGFAMMLISRSQEKLDDVARTLQELYNVETKTIAVDFGKSDIYCRIEAALAGLEVGVLVNNVGVSYSYPEYYLHIPDLENFISNMINVNMTSVCQMTRLVLPRMAERSKGVILNISSASGMYPVPLLTVYSATKEEYRRQGIIIQSVLPFFVATKMTRIRKPTLDKPTPDRYVAAELSTVGLQSQTNGYFPHAIMGWVTTKLVPSSIVIFLGARMNRLQRTGYLQRRRLREQRNGTGLKTGVMTDKRQQARVQGCWARRAGPRGPGLNQQPFPTANTASASASWGIRSQETPKTFEFQPPAKLVQAVPPVKLLEKEGDYELSHGPSGVSRLLLVPGFLPPEEADWIYSKLLAELPWSQKTNYRHEEPCSISSTSSSFFFSSSFISSPSIFSSSFISSFSSSSPSSLSSVLSCVKSLVTLNTVMYLMMPVIQGDQVTSQEMLSHEQLKDVSIVAAAGEAYEEPRLTCWYGALPYTYARSSLTSNTQWHPLLLKLREAVERRSGCSFNSLLCNLYRDGRDSIGWHSDDEASLGHKPTIASLSLGDTRVFSLRKIPPPEDEGDYTYVDRIQVPLSHGSLLLMSGSTQDDWQHRVAKEYHERGPRVNLTFRTIHEEPEGHRAGTKLRFTVQHPREASESGRSQNLNQHHVLPSNHLR</sequence>
<evidence type="ECO:0000256" key="6">
    <source>
        <dbReference type="ARBA" id="ARBA00022857"/>
    </source>
</evidence>
<dbReference type="InterPro" id="IPR037151">
    <property type="entry name" value="AlkB-like_sf"/>
</dbReference>
<organism evidence="15 16">
    <name type="scientific">Takifugu flavidus</name>
    <name type="common">sansaifugu</name>
    <dbReference type="NCBI Taxonomy" id="433684"/>
    <lineage>
        <taxon>Eukaryota</taxon>
        <taxon>Metazoa</taxon>
        <taxon>Chordata</taxon>
        <taxon>Craniata</taxon>
        <taxon>Vertebrata</taxon>
        <taxon>Euteleostomi</taxon>
        <taxon>Actinopterygii</taxon>
        <taxon>Neopterygii</taxon>
        <taxon>Teleostei</taxon>
        <taxon>Neoteleostei</taxon>
        <taxon>Acanthomorphata</taxon>
        <taxon>Eupercaria</taxon>
        <taxon>Tetraodontiformes</taxon>
        <taxon>Tetradontoidea</taxon>
        <taxon>Tetraodontidae</taxon>
        <taxon>Takifugu</taxon>
    </lineage>
</organism>
<keyword evidence="3" id="KW-0444">Lipid biosynthesis</keyword>
<dbReference type="SUPFAM" id="SSF51735">
    <property type="entry name" value="NAD(P)-binding Rossmann-fold domains"/>
    <property type="match status" value="1"/>
</dbReference>
<comment type="caution">
    <text evidence="15">The sequence shown here is derived from an EMBL/GenBank/DDBJ whole genome shotgun (WGS) entry which is preliminary data.</text>
</comment>
<dbReference type="PANTHER" id="PTHR43899">
    <property type="entry name" value="RH59310P"/>
    <property type="match status" value="1"/>
</dbReference>
<evidence type="ECO:0000256" key="1">
    <source>
        <dbReference type="ARBA" id="ARBA00001954"/>
    </source>
</evidence>
<feature type="domain" description="Fe2OG dioxygenase" evidence="14">
    <location>
        <begin position="593"/>
        <end position="699"/>
    </location>
</feature>
<dbReference type="InterPro" id="IPR005123">
    <property type="entry name" value="Oxoglu/Fe-dep_dioxygenase_dom"/>
</dbReference>
<evidence type="ECO:0000313" key="15">
    <source>
        <dbReference type="EMBL" id="TWW75431.1"/>
    </source>
</evidence>
<accession>A0A5C6P9D1</accession>
<keyword evidence="7" id="KW-0752">Steroid biosynthesis</keyword>
<keyword evidence="8 13" id="KW-1133">Transmembrane helix</keyword>
<dbReference type="InterPro" id="IPR027450">
    <property type="entry name" value="AlkB-like"/>
</dbReference>
<dbReference type="PROSITE" id="PS51471">
    <property type="entry name" value="FE2OG_OXY"/>
    <property type="match status" value="1"/>
</dbReference>
<keyword evidence="10" id="KW-0443">Lipid metabolism</keyword>
<name>A0A5C6P9D1_9TELE</name>
<dbReference type="InterPro" id="IPR051019">
    <property type="entry name" value="VLCFA-Steroid_DH"/>
</dbReference>
<dbReference type="Pfam" id="PF00106">
    <property type="entry name" value="adh_short"/>
    <property type="match status" value="1"/>
</dbReference>
<comment type="cofactor">
    <cofactor evidence="1">
        <name>Fe(2+)</name>
        <dbReference type="ChEBI" id="CHEBI:29033"/>
    </cofactor>
</comment>
<dbReference type="FunFam" id="3.40.50.720:FF:000137">
    <property type="entry name" value="Hydroxysteroid (17-beta) dehydrogenase 3"/>
    <property type="match status" value="1"/>
</dbReference>
<evidence type="ECO:0000256" key="9">
    <source>
        <dbReference type="ARBA" id="ARBA00023002"/>
    </source>
</evidence>
<dbReference type="GO" id="GO:0016491">
    <property type="term" value="F:oxidoreductase activity"/>
    <property type="evidence" value="ECO:0007669"/>
    <property type="project" value="UniProtKB-KW"/>
</dbReference>
<dbReference type="InterPro" id="IPR036291">
    <property type="entry name" value="NAD(P)-bd_dom_sf"/>
</dbReference>
<dbReference type="AlphaFoldDB" id="A0A5C6P9D1"/>
<evidence type="ECO:0000256" key="10">
    <source>
        <dbReference type="ARBA" id="ARBA00023098"/>
    </source>
</evidence>
<keyword evidence="9" id="KW-0560">Oxidoreductase</keyword>
<keyword evidence="5" id="KW-0256">Endoplasmic reticulum</keyword>
<evidence type="ECO:0000313" key="16">
    <source>
        <dbReference type="Proteomes" id="UP000324091"/>
    </source>
</evidence>
<comment type="pathway">
    <text evidence="2">Lipid metabolism; fatty acid biosynthesis.</text>
</comment>
<reference evidence="15 16" key="1">
    <citation type="submission" date="2019-04" db="EMBL/GenBank/DDBJ databases">
        <title>Chromosome genome assembly for Takifugu flavidus.</title>
        <authorList>
            <person name="Xiao S."/>
        </authorList>
    </citation>
    <scope>NUCLEOTIDE SEQUENCE [LARGE SCALE GENOMIC DNA]</scope>
    <source>
        <strain evidence="15">HTHZ2018</strain>
        <tissue evidence="15">Muscle</tissue>
    </source>
</reference>
<evidence type="ECO:0000256" key="13">
    <source>
        <dbReference type="SAM" id="Phobius"/>
    </source>
</evidence>
<dbReference type="PRINTS" id="PR00081">
    <property type="entry name" value="GDHRDH"/>
</dbReference>
<evidence type="ECO:0000256" key="5">
    <source>
        <dbReference type="ARBA" id="ARBA00022824"/>
    </source>
</evidence>
<dbReference type="CDD" id="cd05356">
    <property type="entry name" value="17beta-HSD1_like_SDR_c"/>
    <property type="match status" value="1"/>
</dbReference>
<evidence type="ECO:0000256" key="2">
    <source>
        <dbReference type="ARBA" id="ARBA00005194"/>
    </source>
</evidence>
<evidence type="ECO:0000256" key="4">
    <source>
        <dbReference type="ARBA" id="ARBA00022692"/>
    </source>
</evidence>
<feature type="region of interest" description="Disordered" evidence="12">
    <location>
        <begin position="717"/>
        <end position="742"/>
    </location>
</feature>
<dbReference type="SUPFAM" id="SSF51197">
    <property type="entry name" value="Clavaminate synthase-like"/>
    <property type="match status" value="1"/>
</dbReference>
<dbReference type="Pfam" id="PF13532">
    <property type="entry name" value="2OG-FeII_Oxy_2"/>
    <property type="match status" value="1"/>
</dbReference>
<dbReference type="PANTHER" id="PTHR43899:SF14">
    <property type="entry name" value="VERY-LONG-CHAIN 3-OXOACYL-COA REDUCTASE"/>
    <property type="match status" value="1"/>
</dbReference>
<evidence type="ECO:0000256" key="7">
    <source>
        <dbReference type="ARBA" id="ARBA00022955"/>
    </source>
</evidence>
<keyword evidence="11 13" id="KW-0472">Membrane</keyword>
<keyword evidence="4 13" id="KW-0812">Transmembrane</keyword>
<proteinExistence type="predicted"/>
<evidence type="ECO:0000256" key="8">
    <source>
        <dbReference type="ARBA" id="ARBA00022989"/>
    </source>
</evidence>
<evidence type="ECO:0000256" key="11">
    <source>
        <dbReference type="ARBA" id="ARBA00023136"/>
    </source>
</evidence>
<dbReference type="GO" id="GO:0006694">
    <property type="term" value="P:steroid biosynthetic process"/>
    <property type="evidence" value="ECO:0007669"/>
    <property type="project" value="UniProtKB-KW"/>
</dbReference>
<dbReference type="InterPro" id="IPR002347">
    <property type="entry name" value="SDR_fam"/>
</dbReference>
<keyword evidence="6" id="KW-0521">NADP</keyword>
<dbReference type="GO" id="GO:0005783">
    <property type="term" value="C:endoplasmic reticulum"/>
    <property type="evidence" value="ECO:0007669"/>
    <property type="project" value="TreeGrafter"/>
</dbReference>
<dbReference type="Gene3D" id="2.60.120.590">
    <property type="entry name" value="Alpha-ketoglutarate-dependent dioxygenase AlkB-like"/>
    <property type="match status" value="2"/>
</dbReference>
<keyword evidence="16" id="KW-1185">Reference proteome</keyword>
<dbReference type="Gene3D" id="3.40.50.720">
    <property type="entry name" value="NAD(P)-binding Rossmann-like Domain"/>
    <property type="match status" value="1"/>
</dbReference>